<comment type="caution">
    <text evidence="1">The sequence shown here is derived from an EMBL/GenBank/DDBJ whole genome shotgun (WGS) entry which is preliminary data.</text>
</comment>
<sequence length="86" mass="9629">MVAIRRAATRTGADYYIALADQDLEDLENCFRLEVSGTNLDKTEVKRRLRIKIDQTERGNSNLPALVAIVGFKVQLVLLHTVNEAS</sequence>
<evidence type="ECO:0000313" key="1">
    <source>
        <dbReference type="EMBL" id="MEE3719482.1"/>
    </source>
</evidence>
<dbReference type="RefSeq" id="WP_330485918.1">
    <property type="nucleotide sequence ID" value="NZ_JAZBJZ010000136.1"/>
</dbReference>
<dbReference type="EMBL" id="JAZBJZ010000136">
    <property type="protein sequence ID" value="MEE3719482.1"/>
    <property type="molecule type" value="Genomic_DNA"/>
</dbReference>
<protein>
    <submittedName>
        <fullName evidence="1">Uncharacterized protein</fullName>
    </submittedName>
</protein>
<organism evidence="1 2">
    <name type="scientific">Tumidithrix elongata BACA0141</name>
    <dbReference type="NCBI Taxonomy" id="2716417"/>
    <lineage>
        <taxon>Bacteria</taxon>
        <taxon>Bacillati</taxon>
        <taxon>Cyanobacteriota</taxon>
        <taxon>Cyanophyceae</taxon>
        <taxon>Pseudanabaenales</taxon>
        <taxon>Pseudanabaenaceae</taxon>
        <taxon>Tumidithrix</taxon>
        <taxon>Tumidithrix elongata</taxon>
    </lineage>
</organism>
<reference evidence="1" key="1">
    <citation type="submission" date="2024-01" db="EMBL/GenBank/DDBJ databases">
        <title>Bank of Algae and Cyanobacteria of the Azores (BACA) strain genomes.</title>
        <authorList>
            <person name="Luz R."/>
            <person name="Cordeiro R."/>
            <person name="Fonseca A."/>
            <person name="Goncalves V."/>
        </authorList>
    </citation>
    <scope>NUCLEOTIDE SEQUENCE</scope>
    <source>
        <strain evidence="1">BACA0141</strain>
    </source>
</reference>
<dbReference type="AlphaFoldDB" id="A0AAW9PWB5"/>
<keyword evidence="2" id="KW-1185">Reference proteome</keyword>
<evidence type="ECO:0000313" key="2">
    <source>
        <dbReference type="Proteomes" id="UP001333818"/>
    </source>
</evidence>
<accession>A0AAW9PWB5</accession>
<name>A0AAW9PWB5_9CYAN</name>
<proteinExistence type="predicted"/>
<dbReference type="Proteomes" id="UP001333818">
    <property type="component" value="Unassembled WGS sequence"/>
</dbReference>
<gene>
    <name evidence="1" type="ORF">V2H45_22310</name>
</gene>